<feature type="region of interest" description="Disordered" evidence="2">
    <location>
        <begin position="62"/>
        <end position="125"/>
    </location>
</feature>
<dbReference type="GeneTree" id="ENSGT00940000159113"/>
<keyword evidence="5" id="KW-1185">Reference proteome</keyword>
<dbReference type="AlphaFoldDB" id="A0A8D0H3P2"/>
<dbReference type="PROSITE" id="PS50804">
    <property type="entry name" value="SCAN_BOX"/>
    <property type="match status" value="1"/>
</dbReference>
<keyword evidence="1" id="KW-0539">Nucleus</keyword>
<evidence type="ECO:0000256" key="2">
    <source>
        <dbReference type="SAM" id="MobiDB-lite"/>
    </source>
</evidence>
<name>A0A8D0H3P2_SPHPU</name>
<dbReference type="InterPro" id="IPR050916">
    <property type="entry name" value="SCAN-C2H2_zinc_finger"/>
</dbReference>
<organism evidence="4 5">
    <name type="scientific">Sphenodon punctatus</name>
    <name type="common">Tuatara</name>
    <name type="synonym">Hatteria punctata</name>
    <dbReference type="NCBI Taxonomy" id="8508"/>
    <lineage>
        <taxon>Eukaryota</taxon>
        <taxon>Metazoa</taxon>
        <taxon>Chordata</taxon>
        <taxon>Craniata</taxon>
        <taxon>Vertebrata</taxon>
        <taxon>Euteleostomi</taxon>
        <taxon>Lepidosauria</taxon>
        <taxon>Sphenodontia</taxon>
        <taxon>Sphenodontidae</taxon>
        <taxon>Sphenodon</taxon>
    </lineage>
</organism>
<evidence type="ECO:0000259" key="3">
    <source>
        <dbReference type="PROSITE" id="PS50804"/>
    </source>
</evidence>
<dbReference type="FunFam" id="1.10.4020.10:FF:000001">
    <property type="entry name" value="zinc finger protein 263 isoform X1"/>
    <property type="match status" value="1"/>
</dbReference>
<proteinExistence type="predicted"/>
<dbReference type="Ensembl" id="ENSSPUT00000015032.1">
    <property type="protein sequence ID" value="ENSSPUP00000014092.1"/>
    <property type="gene ID" value="ENSSPUG00000010864.1"/>
</dbReference>
<dbReference type="InterPro" id="IPR003309">
    <property type="entry name" value="SCAN_dom"/>
</dbReference>
<dbReference type="Proteomes" id="UP000694392">
    <property type="component" value="Unplaced"/>
</dbReference>
<dbReference type="CDD" id="cd07936">
    <property type="entry name" value="SCAN"/>
    <property type="match status" value="1"/>
</dbReference>
<accession>A0A8D0H3P2</accession>
<feature type="compositionally biased region" description="Basic and acidic residues" evidence="2">
    <location>
        <begin position="256"/>
        <end position="277"/>
    </location>
</feature>
<protein>
    <recommendedName>
        <fullName evidence="3">SCAN box domain-containing protein</fullName>
    </recommendedName>
</protein>
<feature type="compositionally biased region" description="Basic and acidic residues" evidence="2">
    <location>
        <begin position="17"/>
        <end position="43"/>
    </location>
</feature>
<evidence type="ECO:0000313" key="5">
    <source>
        <dbReference type="Proteomes" id="UP000694392"/>
    </source>
</evidence>
<dbReference type="SUPFAM" id="SSF47353">
    <property type="entry name" value="Retrovirus capsid dimerization domain-like"/>
    <property type="match status" value="1"/>
</dbReference>
<feature type="region of interest" description="Disordered" evidence="2">
    <location>
        <begin position="143"/>
        <end position="167"/>
    </location>
</feature>
<evidence type="ECO:0000313" key="4">
    <source>
        <dbReference type="Ensembl" id="ENSSPUP00000014092.1"/>
    </source>
</evidence>
<reference evidence="4" key="2">
    <citation type="submission" date="2025-09" db="UniProtKB">
        <authorList>
            <consortium name="Ensembl"/>
        </authorList>
    </citation>
    <scope>IDENTIFICATION</scope>
</reference>
<feature type="domain" description="SCAN box" evidence="3">
    <location>
        <begin position="172"/>
        <end position="251"/>
    </location>
</feature>
<feature type="region of interest" description="Disordered" evidence="2">
    <location>
        <begin position="250"/>
        <end position="277"/>
    </location>
</feature>
<dbReference type="PANTHER" id="PTHR45935">
    <property type="entry name" value="PROTEIN ZBED8-RELATED"/>
    <property type="match status" value="1"/>
</dbReference>
<dbReference type="SMART" id="SM00431">
    <property type="entry name" value="SCAN"/>
    <property type="match status" value="1"/>
</dbReference>
<dbReference type="Gene3D" id="1.10.4020.10">
    <property type="entry name" value="DNA breaking-rejoining enzymes"/>
    <property type="match status" value="1"/>
</dbReference>
<dbReference type="PANTHER" id="PTHR45935:SF15">
    <property type="entry name" value="SCAN BOX DOMAIN-CONTAINING PROTEIN"/>
    <property type="match status" value="1"/>
</dbReference>
<reference evidence="4" key="1">
    <citation type="submission" date="2025-08" db="UniProtKB">
        <authorList>
            <consortium name="Ensembl"/>
        </authorList>
    </citation>
    <scope>IDENTIFICATION</scope>
</reference>
<dbReference type="OMA" id="KWVRERR"/>
<dbReference type="Pfam" id="PF02023">
    <property type="entry name" value="SCAN"/>
    <property type="match status" value="1"/>
</dbReference>
<feature type="region of interest" description="Disordered" evidence="2">
    <location>
        <begin position="1"/>
        <end position="47"/>
    </location>
</feature>
<sequence>MGTKVQEEQSLDVSCPDPREEQGPSGNLDEHQTLDTGETKADSECAAAAGEAKDLGKLQTVNQSQAASVEEEPKTQVSVLPSAAEVAREPLLGEGKGAKRMMEEDEPNLAPFEQVSDSSQESRESGGAVFLPHLVREAQQAHGSLDASGSGVRTSMEVSGPCHSHMGTETYRKRFRGFRYQESEGPQGAFQRLQQLSQQWLKPEIRTKEEIVEQLVLEQFLSLLPEASQRWVRERRPENTEEAVALAEDYQFLHPDPGRRQHQERTRQRDSARSWLR</sequence>
<evidence type="ECO:0000256" key="1">
    <source>
        <dbReference type="ARBA" id="ARBA00023242"/>
    </source>
</evidence>
<dbReference type="InterPro" id="IPR038269">
    <property type="entry name" value="SCAN_sf"/>
</dbReference>